<protein>
    <submittedName>
        <fullName evidence="1">DUF2283 domain-containing protein</fullName>
    </submittedName>
</protein>
<evidence type="ECO:0000313" key="2">
    <source>
        <dbReference type="Proteomes" id="UP000228886"/>
    </source>
</evidence>
<dbReference type="PANTHER" id="PTHR37029">
    <property type="entry name" value="SSR1768 PROTEIN"/>
    <property type="match status" value="1"/>
</dbReference>
<dbReference type="Proteomes" id="UP000228886">
    <property type="component" value="Unassembled WGS sequence"/>
</dbReference>
<proteinExistence type="predicted"/>
<comment type="caution">
    <text evidence="1">The sequence shown here is derived from an EMBL/GenBank/DDBJ whole genome shotgun (WGS) entry which is preliminary data.</text>
</comment>
<accession>A0A2M7E7T0</accession>
<reference evidence="2" key="1">
    <citation type="submission" date="2017-09" db="EMBL/GenBank/DDBJ databases">
        <title>Depth-based differentiation of microbial function through sediment-hosted aquifers and enrichment of novel symbionts in the deep terrestrial subsurface.</title>
        <authorList>
            <person name="Probst A.J."/>
            <person name="Ladd B."/>
            <person name="Jarett J.K."/>
            <person name="Geller-Mcgrath D.E."/>
            <person name="Sieber C.M.K."/>
            <person name="Emerson J.B."/>
            <person name="Anantharaman K."/>
            <person name="Thomas B.C."/>
            <person name="Malmstrom R."/>
            <person name="Stieglmeier M."/>
            <person name="Klingl A."/>
            <person name="Woyke T."/>
            <person name="Ryan C.M."/>
            <person name="Banfield J.F."/>
        </authorList>
    </citation>
    <scope>NUCLEOTIDE SEQUENCE [LARGE SCALE GENOMIC DNA]</scope>
</reference>
<dbReference type="AlphaFoldDB" id="A0A2M7E7T0"/>
<name>A0A2M7E7T0_9BACT</name>
<dbReference type="Pfam" id="PF10049">
    <property type="entry name" value="DUF2283"/>
    <property type="match status" value="1"/>
</dbReference>
<organism evidence="1 2">
    <name type="scientific">bacterium (Candidatus Ratteibacteria) CG01_land_8_20_14_3_00_40_19</name>
    <dbReference type="NCBI Taxonomy" id="2014290"/>
    <lineage>
        <taxon>Bacteria</taxon>
        <taxon>Candidatus Ratteibacteria</taxon>
    </lineage>
</organism>
<sequence>MRINYDPEANALYIRFKEDKIEESEEIKEGIIVDYDVNNNPVAIEFLNASRILTDNPEVRIELPKAKVAI</sequence>
<dbReference type="EMBL" id="PETL01000278">
    <property type="protein sequence ID" value="PIV63748.1"/>
    <property type="molecule type" value="Genomic_DNA"/>
</dbReference>
<dbReference type="PANTHER" id="PTHR37029:SF1">
    <property type="entry name" value="SSR1768 PROTEIN"/>
    <property type="match status" value="1"/>
</dbReference>
<dbReference type="InterPro" id="IPR019270">
    <property type="entry name" value="DUF2283"/>
</dbReference>
<gene>
    <name evidence="1" type="ORF">COS11_05795</name>
</gene>
<evidence type="ECO:0000313" key="1">
    <source>
        <dbReference type="EMBL" id="PIV63748.1"/>
    </source>
</evidence>